<dbReference type="InterPro" id="IPR039448">
    <property type="entry name" value="Beta_helix"/>
</dbReference>
<dbReference type="InterPro" id="IPR011050">
    <property type="entry name" value="Pectin_lyase_fold/virulence"/>
</dbReference>
<dbReference type="Gene3D" id="2.160.20.10">
    <property type="entry name" value="Single-stranded right-handed beta-helix, Pectin lyase-like"/>
    <property type="match status" value="1"/>
</dbReference>
<evidence type="ECO:0000259" key="4">
    <source>
        <dbReference type="Pfam" id="PF13229"/>
    </source>
</evidence>
<dbReference type="PANTHER" id="PTHR14695:SF4">
    <property type="entry name" value="PROTEIN NESSUN DORMA"/>
    <property type="match status" value="1"/>
</dbReference>
<name>A0AAD7YCJ6_MYTSE</name>
<dbReference type="AlphaFoldDB" id="A0AAD7YCJ6"/>
<dbReference type="GO" id="GO:0007283">
    <property type="term" value="P:spermatogenesis"/>
    <property type="evidence" value="ECO:0007669"/>
    <property type="project" value="TreeGrafter"/>
</dbReference>
<reference evidence="6" key="1">
    <citation type="submission" date="2023-03" db="EMBL/GenBank/DDBJ databases">
        <title>Chromosome-level genomes of two armyworms, Mythimna separata and Mythimna loreyi, provide insights into the biosynthesis and reception of sex pheromones.</title>
        <authorList>
            <person name="Zhao H."/>
        </authorList>
    </citation>
    <scope>NUCLEOTIDE SEQUENCE</scope>
    <source>
        <strain evidence="6">BeijingLab</strain>
        <tissue evidence="6">Pupa</tissue>
    </source>
</reference>
<gene>
    <name evidence="6" type="ORF">PYW07_008371</name>
</gene>
<keyword evidence="7" id="KW-1185">Reference proteome</keyword>
<dbReference type="InterPro" id="IPR045140">
    <property type="entry name" value="SHCBP1-like"/>
</dbReference>
<feature type="domain" description="SHC SH2" evidence="5">
    <location>
        <begin position="59"/>
        <end position="274"/>
    </location>
</feature>
<protein>
    <submittedName>
        <fullName evidence="6">Uncharacterized protein</fullName>
    </submittedName>
</protein>
<dbReference type="GO" id="GO:0007112">
    <property type="term" value="P:male meiosis cytokinesis"/>
    <property type="evidence" value="ECO:0007669"/>
    <property type="project" value="TreeGrafter"/>
</dbReference>
<evidence type="ECO:0000256" key="1">
    <source>
        <dbReference type="ARBA" id="ARBA00004186"/>
    </source>
</evidence>
<evidence type="ECO:0000313" key="7">
    <source>
        <dbReference type="Proteomes" id="UP001231518"/>
    </source>
</evidence>
<keyword evidence="2" id="KW-0963">Cytoplasm</keyword>
<evidence type="ECO:0000259" key="5">
    <source>
        <dbReference type="Pfam" id="PF23762"/>
    </source>
</evidence>
<evidence type="ECO:0000313" key="6">
    <source>
        <dbReference type="EMBL" id="KAJ8711129.1"/>
    </source>
</evidence>
<dbReference type="Pfam" id="PF13229">
    <property type="entry name" value="Beta_helix"/>
    <property type="match status" value="1"/>
</dbReference>
<organism evidence="6 7">
    <name type="scientific">Mythimna separata</name>
    <name type="common">Oriental armyworm</name>
    <name type="synonym">Pseudaletia separata</name>
    <dbReference type="NCBI Taxonomy" id="271217"/>
    <lineage>
        <taxon>Eukaryota</taxon>
        <taxon>Metazoa</taxon>
        <taxon>Ecdysozoa</taxon>
        <taxon>Arthropoda</taxon>
        <taxon>Hexapoda</taxon>
        <taxon>Insecta</taxon>
        <taxon>Pterygota</taxon>
        <taxon>Neoptera</taxon>
        <taxon>Endopterygota</taxon>
        <taxon>Lepidoptera</taxon>
        <taxon>Glossata</taxon>
        <taxon>Ditrysia</taxon>
        <taxon>Noctuoidea</taxon>
        <taxon>Noctuidae</taxon>
        <taxon>Noctuinae</taxon>
        <taxon>Hadenini</taxon>
        <taxon>Mythimna</taxon>
    </lineage>
</organism>
<proteinExistence type="predicted"/>
<feature type="domain" description="Right handed beta helix" evidence="4">
    <location>
        <begin position="409"/>
        <end position="500"/>
    </location>
</feature>
<keyword evidence="3" id="KW-0206">Cytoskeleton</keyword>
<evidence type="ECO:0000256" key="3">
    <source>
        <dbReference type="ARBA" id="ARBA00023212"/>
    </source>
</evidence>
<dbReference type="GO" id="GO:0005819">
    <property type="term" value="C:spindle"/>
    <property type="evidence" value="ECO:0007669"/>
    <property type="project" value="UniProtKB-SubCell"/>
</dbReference>
<dbReference type="SUPFAM" id="SSF51126">
    <property type="entry name" value="Pectin lyase-like"/>
    <property type="match status" value="1"/>
</dbReference>
<dbReference type="Pfam" id="PF23762">
    <property type="entry name" value="SHCBP_N"/>
    <property type="match status" value="1"/>
</dbReference>
<dbReference type="InterPro" id="IPR012334">
    <property type="entry name" value="Pectin_lyas_fold"/>
</dbReference>
<sequence>MFNRGYNIEEANWSSVSSIIHKGGTIIGNLKMPSVYTFSRSDHEIMQELLNVFSSGRGTAREQWSIQAELLVEPVGWDALWKLSKDFCKKFEVRFPCIAYVSVTSVDFENLSACVDVLSVQHESVSLPENIVDVPLIDLWPTTKQREQCINVATTAEFIDLLRFYYNDIWMPWDDADDKVLLPNTIEERMQLWSDMHNGTIPNCVARSIKLLRNSAIDAHERLRQLDSSLCEGDLANDDDSLLPPSYISLCAEMNARLDGLMSKWTLYENSLIREQYLARERAKWQKIKSKKNVVALWEGGSIFQFGEIAKFLASHLTSEYHLSVMTSAEDALTLEPEELVVCGQSHPVPEVALSNINITSFNDATLEASDMRSCLLMLSEECRLRKLRLLCTSVNTVIVMRSGRLHVVGCVIQDQSSSSQSDFAQGIVAMSGAKILIEDCTFDNFYSGIVVHKGAQVELRSCKIRNCGVGIQMFSGSQVELTETVIENCSEQCIRCEIDTTLDPVADKSAGVNGVEGLLVHNNCKIGTGNLQKEVLVVQQDITI</sequence>
<dbReference type="EMBL" id="JARGEI010000022">
    <property type="protein sequence ID" value="KAJ8711129.1"/>
    <property type="molecule type" value="Genomic_DNA"/>
</dbReference>
<comment type="subcellular location">
    <subcellularLocation>
        <location evidence="1">Cytoplasm</location>
        <location evidence="1">Cytoskeleton</location>
        <location evidence="1">Spindle</location>
    </subcellularLocation>
</comment>
<dbReference type="Proteomes" id="UP001231518">
    <property type="component" value="Chromosome 21"/>
</dbReference>
<dbReference type="PANTHER" id="PTHR14695">
    <property type="entry name" value="SHC SH2-DOMAIN BINDING PROTEIN 1-RELATED"/>
    <property type="match status" value="1"/>
</dbReference>
<dbReference type="InterPro" id="IPR057508">
    <property type="entry name" value="SHCBP-like_N"/>
</dbReference>
<accession>A0AAD7YCJ6</accession>
<evidence type="ECO:0000256" key="2">
    <source>
        <dbReference type="ARBA" id="ARBA00022490"/>
    </source>
</evidence>
<comment type="caution">
    <text evidence="6">The sequence shown here is derived from an EMBL/GenBank/DDBJ whole genome shotgun (WGS) entry which is preliminary data.</text>
</comment>